<reference evidence="4 5" key="1">
    <citation type="journal article" date="2019" name="Int. J. Syst. Evol. Microbiol.">
        <title>The Global Catalogue of Microorganisms (GCM) 10K type strain sequencing project: providing services to taxonomists for standard genome sequencing and annotation.</title>
        <authorList>
            <consortium name="The Broad Institute Genomics Platform"/>
            <consortium name="The Broad Institute Genome Sequencing Center for Infectious Disease"/>
            <person name="Wu L."/>
            <person name="Ma J."/>
        </authorList>
    </citation>
    <scope>NUCLEOTIDE SEQUENCE [LARGE SCALE GENOMIC DNA]</scope>
    <source>
        <strain evidence="4 5">JCM 11896</strain>
    </source>
</reference>
<dbReference type="CDD" id="cd05233">
    <property type="entry name" value="SDR_c"/>
    <property type="match status" value="1"/>
</dbReference>
<dbReference type="Pfam" id="PF13561">
    <property type="entry name" value="adh_short_C2"/>
    <property type="match status" value="1"/>
</dbReference>
<evidence type="ECO:0000256" key="2">
    <source>
        <dbReference type="SAM" id="MobiDB-lite"/>
    </source>
</evidence>
<evidence type="ECO:0000259" key="3">
    <source>
        <dbReference type="SMART" id="SM00822"/>
    </source>
</evidence>
<evidence type="ECO:0000256" key="1">
    <source>
        <dbReference type="ARBA" id="ARBA00006484"/>
    </source>
</evidence>
<dbReference type="RefSeq" id="WP_344023654.1">
    <property type="nucleotide sequence ID" value="NZ_BAAAJK010000014.1"/>
</dbReference>
<organism evidence="4 5">
    <name type="scientific">Pseudonocardia kongjuensis</name>
    <dbReference type="NCBI Taxonomy" id="102227"/>
    <lineage>
        <taxon>Bacteria</taxon>
        <taxon>Bacillati</taxon>
        <taxon>Actinomycetota</taxon>
        <taxon>Actinomycetes</taxon>
        <taxon>Pseudonocardiales</taxon>
        <taxon>Pseudonocardiaceae</taxon>
        <taxon>Pseudonocardia</taxon>
    </lineage>
</organism>
<feature type="region of interest" description="Disordered" evidence="2">
    <location>
        <begin position="1"/>
        <end position="21"/>
    </location>
</feature>
<dbReference type="PANTHER" id="PTHR42879:SF2">
    <property type="entry name" value="3-OXOACYL-[ACYL-CARRIER-PROTEIN] REDUCTASE FABG"/>
    <property type="match status" value="1"/>
</dbReference>
<comment type="caution">
    <text evidence="4">The sequence shown here is derived from an EMBL/GenBank/DDBJ whole genome shotgun (WGS) entry which is preliminary data.</text>
</comment>
<dbReference type="InterPro" id="IPR050259">
    <property type="entry name" value="SDR"/>
</dbReference>
<dbReference type="PRINTS" id="PR00081">
    <property type="entry name" value="GDHRDH"/>
</dbReference>
<dbReference type="InterPro" id="IPR002347">
    <property type="entry name" value="SDR_fam"/>
</dbReference>
<evidence type="ECO:0000313" key="5">
    <source>
        <dbReference type="Proteomes" id="UP001501414"/>
    </source>
</evidence>
<protein>
    <submittedName>
        <fullName evidence="4">SDR family oxidoreductase</fullName>
    </submittedName>
</protein>
<dbReference type="Gene3D" id="3.40.50.720">
    <property type="entry name" value="NAD(P)-binding Rossmann-like Domain"/>
    <property type="match status" value="1"/>
</dbReference>
<dbReference type="InterPro" id="IPR057326">
    <property type="entry name" value="KR_dom"/>
</dbReference>
<feature type="domain" description="Ketoreductase" evidence="3">
    <location>
        <begin position="15"/>
        <end position="208"/>
    </location>
</feature>
<dbReference type="PANTHER" id="PTHR42879">
    <property type="entry name" value="3-OXOACYL-(ACYL-CARRIER-PROTEIN) REDUCTASE"/>
    <property type="match status" value="1"/>
</dbReference>
<name>A0ABN1XW40_9PSEU</name>
<keyword evidence="5" id="KW-1185">Reference proteome</keyword>
<accession>A0ABN1XW40</accession>
<gene>
    <name evidence="4" type="ORF">GCM10009613_34670</name>
</gene>
<dbReference type="InterPro" id="IPR036291">
    <property type="entry name" value="NAD(P)-bd_dom_sf"/>
</dbReference>
<dbReference type="SUPFAM" id="SSF51735">
    <property type="entry name" value="NAD(P)-binding Rossmann-fold domains"/>
    <property type="match status" value="1"/>
</dbReference>
<proteinExistence type="inferred from homology"/>
<dbReference type="EMBL" id="BAAAJK010000014">
    <property type="protein sequence ID" value="GAA1391693.1"/>
    <property type="molecule type" value="Genomic_DNA"/>
</dbReference>
<comment type="similarity">
    <text evidence="1">Belongs to the short-chain dehydrogenases/reductases (SDR) family.</text>
</comment>
<evidence type="ECO:0000313" key="4">
    <source>
        <dbReference type="EMBL" id="GAA1391693.1"/>
    </source>
</evidence>
<sequence length="270" mass="27388">MLDDAPAGPADGPQRTALVTGSTDGIGRRTALALARAGHFVVVTGRTENQGEQTCTEIRDAGGSAAFVVADLADPGAVTDLAAAAVAAAGGRIDVLVNNAGVPYYGPTEHTSTTDFDAVIAVNLRAPFQLTGILAPEMARRGHGIVVNMTGTSAQFGVAGLSLFGAAKAALGSMTRSWATEYGRFGVRVNALELGAIRTPRADAVAHDLLTSYGEAIPAGRPGDPDEVAEVVTFLTTPAAAYIQGAVLPVDGGMLVTSPTAAPPTELPRL</sequence>
<dbReference type="SMART" id="SM00822">
    <property type="entry name" value="PKS_KR"/>
    <property type="match status" value="1"/>
</dbReference>
<dbReference type="PRINTS" id="PR00080">
    <property type="entry name" value="SDRFAMILY"/>
</dbReference>
<dbReference type="Proteomes" id="UP001501414">
    <property type="component" value="Unassembled WGS sequence"/>
</dbReference>